<sequence>MAAPALAVDPTPEQSHLLLQSSDLPASYGKPTDASFTNVQSGGALASACTTATFDSPATTIADQLTMTSEIVYPKGPTWNQSIDVYASEAQAKRALAQMRDKALRKCNGTAVATTGDDGVTIPARRTVATAKVKDGVIIATVKSTTAGGGTPPYGDSTVRILTTQTGNAIESLRMIEDGPKLPSAAVTAGHEAKQDAIFKTLVSRYHD</sequence>
<gene>
    <name evidence="1" type="ORF">UFOPK3402_01770</name>
</gene>
<dbReference type="AlphaFoldDB" id="A0A6J7EVG5"/>
<reference evidence="1" key="1">
    <citation type="submission" date="2020-05" db="EMBL/GenBank/DDBJ databases">
        <authorList>
            <person name="Chiriac C."/>
            <person name="Salcher M."/>
            <person name="Ghai R."/>
            <person name="Kavagutti S V."/>
        </authorList>
    </citation>
    <scope>NUCLEOTIDE SEQUENCE</scope>
</reference>
<dbReference type="EMBL" id="CAFBLS010000275">
    <property type="protein sequence ID" value="CAB4885548.1"/>
    <property type="molecule type" value="Genomic_DNA"/>
</dbReference>
<proteinExistence type="predicted"/>
<organism evidence="1">
    <name type="scientific">freshwater metagenome</name>
    <dbReference type="NCBI Taxonomy" id="449393"/>
    <lineage>
        <taxon>unclassified sequences</taxon>
        <taxon>metagenomes</taxon>
        <taxon>ecological metagenomes</taxon>
    </lineage>
</organism>
<protein>
    <submittedName>
        <fullName evidence="1">Unannotated protein</fullName>
    </submittedName>
</protein>
<name>A0A6J7EVG5_9ZZZZ</name>
<accession>A0A6J7EVG5</accession>
<evidence type="ECO:0000313" key="1">
    <source>
        <dbReference type="EMBL" id="CAB4885548.1"/>
    </source>
</evidence>